<feature type="transmembrane region" description="Helical" evidence="15">
    <location>
        <begin position="124"/>
        <end position="145"/>
    </location>
</feature>
<feature type="transmembrane region" description="Helical" evidence="15">
    <location>
        <begin position="86"/>
        <end position="104"/>
    </location>
</feature>
<organism evidence="18 19">
    <name type="scientific">Phycomyces blakesleeanus</name>
    <dbReference type="NCBI Taxonomy" id="4837"/>
    <lineage>
        <taxon>Eukaryota</taxon>
        <taxon>Fungi</taxon>
        <taxon>Fungi incertae sedis</taxon>
        <taxon>Mucoromycota</taxon>
        <taxon>Mucoromycotina</taxon>
        <taxon>Mucoromycetes</taxon>
        <taxon>Mucorales</taxon>
        <taxon>Phycomycetaceae</taxon>
        <taxon>Phycomyces</taxon>
    </lineage>
</organism>
<comment type="caution">
    <text evidence="18">The sequence shown here is derived from an EMBL/GenBank/DDBJ whole genome shotgun (WGS) entry which is preliminary data.</text>
</comment>
<comment type="similarity">
    <text evidence="3 15">Belongs to the glycosyltransferase 39 family.</text>
</comment>
<comment type="catalytic activity">
    <reaction evidence="13 15">
        <text>a di-trans,poly-cis-dolichyl beta-D-mannosyl phosphate + L-threonyl-[protein] = 3-O-(alpha-D-mannosyl)-L-threonyl-[protein] + a di-trans,poly-cis-dolichyl phosphate + H(+)</text>
        <dbReference type="Rhea" id="RHEA:53396"/>
        <dbReference type="Rhea" id="RHEA-COMP:11060"/>
        <dbReference type="Rhea" id="RHEA-COMP:13547"/>
        <dbReference type="Rhea" id="RHEA-COMP:19498"/>
        <dbReference type="Rhea" id="RHEA-COMP:19501"/>
        <dbReference type="ChEBI" id="CHEBI:15378"/>
        <dbReference type="ChEBI" id="CHEBI:30013"/>
        <dbReference type="ChEBI" id="CHEBI:57683"/>
        <dbReference type="ChEBI" id="CHEBI:58211"/>
        <dbReference type="ChEBI" id="CHEBI:137323"/>
        <dbReference type="EC" id="2.4.1.109"/>
    </reaction>
</comment>
<dbReference type="InterPro" id="IPR016093">
    <property type="entry name" value="MIR_motif"/>
</dbReference>
<evidence type="ECO:0000256" key="10">
    <source>
        <dbReference type="ARBA" id="ARBA00022989"/>
    </source>
</evidence>
<keyword evidence="8" id="KW-0677">Repeat</keyword>
<reference evidence="18 19" key="1">
    <citation type="submission" date="2024-04" db="EMBL/GenBank/DDBJ databases">
        <title>Symmetric and asymmetric DNA N6-adenine methylation regulates different biological responses in Mucorales.</title>
        <authorList>
            <consortium name="Lawrence Berkeley National Laboratory"/>
            <person name="Lax C."/>
            <person name="Mondo S.J."/>
            <person name="Osorio-Concepcion M."/>
            <person name="Muszewska A."/>
            <person name="Corrochano-Luque M."/>
            <person name="Gutierrez G."/>
            <person name="Riley R."/>
            <person name="Lipzen A."/>
            <person name="Guo J."/>
            <person name="Hundley H."/>
            <person name="Amirebrahimi M."/>
            <person name="Ng V."/>
            <person name="Lorenzo-Gutierrez D."/>
            <person name="Binder U."/>
            <person name="Yang J."/>
            <person name="Song Y."/>
            <person name="Canovas D."/>
            <person name="Navarro E."/>
            <person name="Freitag M."/>
            <person name="Gabaldon T."/>
            <person name="Grigoriev I.V."/>
            <person name="Corrochano L.M."/>
            <person name="Nicolas F.E."/>
            <person name="Garre V."/>
        </authorList>
    </citation>
    <scope>NUCLEOTIDE SEQUENCE [LARGE SCALE GENOMIC DNA]</scope>
    <source>
        <strain evidence="18 19">L51</strain>
    </source>
</reference>
<evidence type="ECO:0000256" key="1">
    <source>
        <dbReference type="ARBA" id="ARBA00004477"/>
    </source>
</evidence>
<protein>
    <recommendedName>
        <fullName evidence="4 15">Dolichyl-phosphate-mannose--protein mannosyltransferase</fullName>
        <ecNumber evidence="4 15">2.4.1.109</ecNumber>
    </recommendedName>
</protein>
<keyword evidence="19" id="KW-1185">Reference proteome</keyword>
<dbReference type="InterPro" id="IPR036300">
    <property type="entry name" value="MIR_dom_sf"/>
</dbReference>
<name>A0ABR3ASC5_PHYBL</name>
<evidence type="ECO:0000256" key="14">
    <source>
        <dbReference type="ARBA" id="ARBA00045102"/>
    </source>
</evidence>
<evidence type="ECO:0000256" key="2">
    <source>
        <dbReference type="ARBA" id="ARBA00004922"/>
    </source>
</evidence>
<evidence type="ECO:0000256" key="5">
    <source>
        <dbReference type="ARBA" id="ARBA00022676"/>
    </source>
</evidence>
<feature type="transmembrane region" description="Helical" evidence="15">
    <location>
        <begin position="683"/>
        <end position="699"/>
    </location>
</feature>
<feature type="transmembrane region" description="Helical" evidence="15">
    <location>
        <begin position="588"/>
        <end position="610"/>
    </location>
</feature>
<feature type="transmembrane region" description="Helical" evidence="15">
    <location>
        <begin position="630"/>
        <end position="647"/>
    </location>
</feature>
<feature type="domain" description="MIR" evidence="17">
    <location>
        <begin position="458"/>
        <end position="514"/>
    </location>
</feature>
<dbReference type="EC" id="2.4.1.109" evidence="4 15"/>
<evidence type="ECO:0000313" key="18">
    <source>
        <dbReference type="EMBL" id="KAL0080973.1"/>
    </source>
</evidence>
<accession>A0ABR3ASC5</accession>
<comment type="subcellular location">
    <subcellularLocation>
        <location evidence="1 15">Endoplasmic reticulum membrane</location>
        <topology evidence="1 15">Multi-pass membrane protein</topology>
    </subcellularLocation>
</comment>
<keyword evidence="9 15" id="KW-0256">Endoplasmic reticulum</keyword>
<feature type="transmembrane region" description="Helical" evidence="15">
    <location>
        <begin position="207"/>
        <end position="240"/>
    </location>
</feature>
<evidence type="ECO:0000256" key="8">
    <source>
        <dbReference type="ARBA" id="ARBA00022737"/>
    </source>
</evidence>
<feature type="domain" description="MIR" evidence="17">
    <location>
        <begin position="314"/>
        <end position="368"/>
    </location>
</feature>
<dbReference type="EMBL" id="JBCLYO010000019">
    <property type="protein sequence ID" value="KAL0080973.1"/>
    <property type="molecule type" value="Genomic_DNA"/>
</dbReference>
<comment type="pathway">
    <text evidence="2 15">Protein modification; protein glycosylation.</text>
</comment>
<evidence type="ECO:0000259" key="17">
    <source>
        <dbReference type="PROSITE" id="PS50919"/>
    </source>
</evidence>
<sequence>MLRRRWESSQPKEPAVNNVTPEDPPKVLAKKLSPVTLDAAIATLLTLVAIPVRFHTISHPNQVVFDEVHFGAFAGKYIQGTFFFDVHPPLAKMLIALVGWLAGYKGNFDFTTIGNVYDDTVPYVAMRSASALLGLLMVPMAYLTIRDGGHSMLAAVLAALIVCFENSLVTNNRLILLDSYLLFFTAFTIMAFNKFYKQINNPFGARWWTWLALTGIGLGLTVSCKWVGLFVIATVGFSTIKDLWRILGDVRISKGKCVHHFLARTLCLIIVPFMIYTATFYIHFKLLPLSGDGDFHMSNTFRQTLVGNAVDETPIDISYGSHITIRHLATNGGFLHSHNSTYPEGSKQQQVTLYPHRDVNNWWRLRKANSTLETEEVEGDVIGSDGETPLEWIYDGDIVRLEHISTSPRKLHSHDISAPLTDNDYTKEVSAYGFPNYEGDSNDHWIVEIEDGPTEESRERLQSRQTQFRLVHATQNCALFSHDVKLPDWAFGQQEVACMLSAKKPKTLWMIESTTNELLPEPVDMIGYDIPGFWGKFFELHRVMWTTNAGLTGAHPYESRPSTWPMLKSGVSFWARPGTQIFYIGNPVIYWLSTVAVFTYMILWGFFRFLAKTNRPDRFPHRRPFFENAAGFYVAGWAFHYITFYLMHRQLFLHHYLPALYFGILVFGVGLDLVFLRLRPFQRVLVGVLVCSLVIYSFVEFSPLTYGTEWTREACEASRWLPSWKYRCDGYESQLTNHSASLINTDDAISTVIENTLVTSIDP</sequence>
<gene>
    <name evidence="18" type="ORF">J3Q64DRAFT_1758259</name>
</gene>
<dbReference type="InterPro" id="IPR027005">
    <property type="entry name" value="PMT-like"/>
</dbReference>
<keyword evidence="12" id="KW-0325">Glycoprotein</keyword>
<evidence type="ECO:0000256" key="3">
    <source>
        <dbReference type="ARBA" id="ARBA00007222"/>
    </source>
</evidence>
<dbReference type="InterPro" id="IPR003342">
    <property type="entry name" value="ArnT-like_N"/>
</dbReference>
<evidence type="ECO:0000256" key="9">
    <source>
        <dbReference type="ARBA" id="ARBA00022824"/>
    </source>
</evidence>
<evidence type="ECO:0000256" key="7">
    <source>
        <dbReference type="ARBA" id="ARBA00022692"/>
    </source>
</evidence>
<evidence type="ECO:0000256" key="6">
    <source>
        <dbReference type="ARBA" id="ARBA00022679"/>
    </source>
</evidence>
<dbReference type="Gene3D" id="2.80.10.50">
    <property type="match status" value="1"/>
</dbReference>
<comment type="function">
    <text evidence="15">Transfers mannose from Dol-P-mannose to Ser or Thr residues on proteins.</text>
</comment>
<dbReference type="PANTHER" id="PTHR10050:SF50">
    <property type="entry name" value="DOLICHYL-PHOSPHATE-MANNOSE--PROTEIN MANNOSYLTRANSFERASE 1-RELATED"/>
    <property type="match status" value="1"/>
</dbReference>
<keyword evidence="11 15" id="KW-0472">Membrane</keyword>
<dbReference type="PANTHER" id="PTHR10050">
    <property type="entry name" value="DOLICHYL-PHOSPHATE-MANNOSE--PROTEIN MANNOSYLTRANSFERASE"/>
    <property type="match status" value="1"/>
</dbReference>
<keyword evidence="5 15" id="KW-0328">Glycosyltransferase</keyword>
<evidence type="ECO:0000313" key="19">
    <source>
        <dbReference type="Proteomes" id="UP001448207"/>
    </source>
</evidence>
<feature type="domain" description="MIR" evidence="17">
    <location>
        <begin position="390"/>
        <end position="450"/>
    </location>
</feature>
<feature type="transmembrane region" description="Helical" evidence="15">
    <location>
        <begin position="175"/>
        <end position="195"/>
    </location>
</feature>
<keyword evidence="7 15" id="KW-0812">Transmembrane</keyword>
<evidence type="ECO:0000256" key="11">
    <source>
        <dbReference type="ARBA" id="ARBA00023136"/>
    </source>
</evidence>
<dbReference type="Proteomes" id="UP001448207">
    <property type="component" value="Unassembled WGS sequence"/>
</dbReference>
<evidence type="ECO:0000256" key="4">
    <source>
        <dbReference type="ARBA" id="ARBA00012839"/>
    </source>
</evidence>
<dbReference type="InterPro" id="IPR032421">
    <property type="entry name" value="PMT_4TMC"/>
</dbReference>
<feature type="transmembrane region" description="Helical" evidence="15">
    <location>
        <begin position="151"/>
        <end position="168"/>
    </location>
</feature>
<dbReference type="Pfam" id="PF02815">
    <property type="entry name" value="MIR"/>
    <property type="match status" value="1"/>
</dbReference>
<comment type="catalytic activity">
    <reaction evidence="14 15">
        <text>a di-trans,poly-cis-dolichyl beta-D-mannosyl phosphate + L-seryl-[protein] = 3-O-(alpha-D-mannosyl)-L-seryl-[protein] + a di-trans,poly-cis-dolichyl phosphate + H(+)</text>
        <dbReference type="Rhea" id="RHEA:17377"/>
        <dbReference type="Rhea" id="RHEA-COMP:9863"/>
        <dbReference type="Rhea" id="RHEA-COMP:13546"/>
        <dbReference type="Rhea" id="RHEA-COMP:19498"/>
        <dbReference type="Rhea" id="RHEA-COMP:19501"/>
        <dbReference type="ChEBI" id="CHEBI:15378"/>
        <dbReference type="ChEBI" id="CHEBI:29999"/>
        <dbReference type="ChEBI" id="CHEBI:57683"/>
        <dbReference type="ChEBI" id="CHEBI:58211"/>
        <dbReference type="ChEBI" id="CHEBI:137321"/>
        <dbReference type="EC" id="2.4.1.109"/>
    </reaction>
</comment>
<dbReference type="CDD" id="cd23283">
    <property type="entry name" value="beta-trefoil_MIR_PMT1-like"/>
    <property type="match status" value="1"/>
</dbReference>
<feature type="transmembrane region" description="Helical" evidence="15">
    <location>
        <begin position="659"/>
        <end position="676"/>
    </location>
</feature>
<keyword evidence="6 15" id="KW-0808">Transferase</keyword>
<keyword evidence="10 15" id="KW-1133">Transmembrane helix</keyword>
<proteinExistence type="inferred from homology"/>
<dbReference type="Pfam" id="PF02366">
    <property type="entry name" value="PMT"/>
    <property type="match status" value="1"/>
</dbReference>
<dbReference type="SUPFAM" id="SSF82109">
    <property type="entry name" value="MIR domain"/>
    <property type="match status" value="1"/>
</dbReference>
<feature type="transmembrane region" description="Helical" evidence="15">
    <location>
        <begin position="261"/>
        <end position="282"/>
    </location>
</feature>
<dbReference type="Pfam" id="PF16192">
    <property type="entry name" value="PMT_4TMC"/>
    <property type="match status" value="1"/>
</dbReference>
<evidence type="ECO:0000256" key="15">
    <source>
        <dbReference type="RuleBase" id="RU367007"/>
    </source>
</evidence>
<feature type="region of interest" description="Disordered" evidence="16">
    <location>
        <begin position="1"/>
        <end position="23"/>
    </location>
</feature>
<dbReference type="SMART" id="SM00472">
    <property type="entry name" value="MIR"/>
    <property type="match status" value="3"/>
</dbReference>
<evidence type="ECO:0000256" key="12">
    <source>
        <dbReference type="ARBA" id="ARBA00023180"/>
    </source>
</evidence>
<dbReference type="PROSITE" id="PS50919">
    <property type="entry name" value="MIR"/>
    <property type="match status" value="3"/>
</dbReference>
<evidence type="ECO:0000256" key="16">
    <source>
        <dbReference type="SAM" id="MobiDB-lite"/>
    </source>
</evidence>
<evidence type="ECO:0000256" key="13">
    <source>
        <dbReference type="ARBA" id="ARBA00045085"/>
    </source>
</evidence>